<proteinExistence type="predicted"/>
<organism evidence="1">
    <name type="scientific">Candidatus Berkiella aquae</name>
    <dbReference type="NCBI Taxonomy" id="295108"/>
    <lineage>
        <taxon>Bacteria</taxon>
        <taxon>Pseudomonadati</taxon>
        <taxon>Pseudomonadota</taxon>
        <taxon>Gammaproteobacteria</taxon>
        <taxon>Candidatus Berkiellales</taxon>
        <taxon>Candidatus Berkiellaceae</taxon>
        <taxon>Candidatus Berkiella</taxon>
    </lineage>
</organism>
<accession>A0A0Q9YUX2</accession>
<evidence type="ECO:0000313" key="1">
    <source>
        <dbReference type="EMBL" id="KRG20740.1"/>
    </source>
</evidence>
<protein>
    <submittedName>
        <fullName evidence="1">Uncharacterized protein</fullName>
    </submittedName>
</protein>
<dbReference type="EMBL" id="LKAJ01000009">
    <property type="protein sequence ID" value="KRG20740.1"/>
    <property type="molecule type" value="Genomic_DNA"/>
</dbReference>
<comment type="caution">
    <text evidence="1">The sequence shown here is derived from an EMBL/GenBank/DDBJ whole genome shotgun (WGS) entry which is preliminary data.</text>
</comment>
<gene>
    <name evidence="1" type="ORF">HT99x_02229</name>
</gene>
<name>A0A0Q9YUX2_9GAMM</name>
<dbReference type="AlphaFoldDB" id="A0A0Q9YUX2"/>
<sequence length="87" mass="10468">MLEKVHLENIRTDRTNATLVLESENRSGEFMFYDFLNKKVVNYSIHDLFSNEKDILRIDYHDIFQIGISSGRRQYNSNLLKQFFMCR</sequence>
<reference evidence="1" key="1">
    <citation type="submission" date="2015-09" db="EMBL/GenBank/DDBJ databases">
        <title>Draft Genome Sequences of Two Novel Amoeba-resistant Intranuclear Bacteria, Candidatus Berkiella cookevillensis and Candidatus Berkiella aquae.</title>
        <authorList>
            <person name="Mehari Y.T."/>
            <person name="Arivett B.A."/>
            <person name="Farone A.L."/>
            <person name="Gunderson J.H."/>
            <person name="Farone M.B."/>
        </authorList>
    </citation>
    <scope>NUCLEOTIDE SEQUENCE [LARGE SCALE GENOMIC DNA]</scope>
    <source>
        <strain evidence="1">HT99</strain>
    </source>
</reference>